<evidence type="ECO:0000256" key="5">
    <source>
        <dbReference type="PROSITE-ProRule" id="PRU00339"/>
    </source>
</evidence>
<organism evidence="6">
    <name type="scientific">uncultured Sulfurovum sp</name>
    <dbReference type="NCBI Taxonomy" id="269237"/>
    <lineage>
        <taxon>Bacteria</taxon>
        <taxon>Pseudomonadati</taxon>
        <taxon>Campylobacterota</taxon>
        <taxon>Epsilonproteobacteria</taxon>
        <taxon>Campylobacterales</taxon>
        <taxon>Sulfurovaceae</taxon>
        <taxon>Sulfurovum</taxon>
        <taxon>environmental samples</taxon>
    </lineage>
</organism>
<dbReference type="Gene3D" id="1.25.40.10">
    <property type="entry name" value="Tetratricopeptide repeat domain"/>
    <property type="match status" value="1"/>
</dbReference>
<dbReference type="SMART" id="SM00248">
    <property type="entry name" value="ANK"/>
    <property type="match status" value="3"/>
</dbReference>
<dbReference type="GO" id="GO:0005737">
    <property type="term" value="C:cytoplasm"/>
    <property type="evidence" value="ECO:0007669"/>
    <property type="project" value="TreeGrafter"/>
</dbReference>
<dbReference type="AlphaFoldDB" id="A0A6S6S394"/>
<feature type="non-terminal residue" evidence="6">
    <location>
        <position position="411"/>
    </location>
</feature>
<name>A0A6S6S394_9BACT</name>
<evidence type="ECO:0000313" key="6">
    <source>
        <dbReference type="EMBL" id="CAA6802781.1"/>
    </source>
</evidence>
<evidence type="ECO:0000256" key="3">
    <source>
        <dbReference type="ARBA" id="ARBA00023043"/>
    </source>
</evidence>
<dbReference type="SUPFAM" id="SSF48403">
    <property type="entry name" value="Ankyrin repeat"/>
    <property type="match status" value="1"/>
</dbReference>
<dbReference type="InterPro" id="IPR051631">
    <property type="entry name" value="Ankyrin-KH/SAM_domain"/>
</dbReference>
<dbReference type="EMBL" id="CACVAS010000026">
    <property type="protein sequence ID" value="CAA6802781.1"/>
    <property type="molecule type" value="Genomic_DNA"/>
</dbReference>
<proteinExistence type="predicted"/>
<evidence type="ECO:0000256" key="1">
    <source>
        <dbReference type="ARBA" id="ARBA00022737"/>
    </source>
</evidence>
<feature type="repeat" description="ANK" evidence="4">
    <location>
        <begin position="155"/>
        <end position="187"/>
    </location>
</feature>
<feature type="repeat" description="ANK" evidence="4">
    <location>
        <begin position="56"/>
        <end position="88"/>
    </location>
</feature>
<dbReference type="Pfam" id="PF13637">
    <property type="entry name" value="Ank_4"/>
    <property type="match status" value="1"/>
</dbReference>
<evidence type="ECO:0000256" key="4">
    <source>
        <dbReference type="PROSITE-ProRule" id="PRU00023"/>
    </source>
</evidence>
<dbReference type="Gene3D" id="1.25.40.20">
    <property type="entry name" value="Ankyrin repeat-containing domain"/>
    <property type="match status" value="1"/>
</dbReference>
<reference evidence="6" key="1">
    <citation type="submission" date="2020-01" db="EMBL/GenBank/DDBJ databases">
        <authorList>
            <person name="Meier V. D."/>
            <person name="Meier V D."/>
        </authorList>
    </citation>
    <scope>NUCLEOTIDE SEQUENCE</scope>
    <source>
        <strain evidence="6">HLG_WM_MAG_01</strain>
    </source>
</reference>
<dbReference type="InterPro" id="IPR036770">
    <property type="entry name" value="Ankyrin_rpt-contain_sf"/>
</dbReference>
<dbReference type="PROSITE" id="PS50005">
    <property type="entry name" value="TPR"/>
    <property type="match status" value="1"/>
</dbReference>
<keyword evidence="2 5" id="KW-0802">TPR repeat</keyword>
<protein>
    <submittedName>
        <fullName evidence="6">Uncharacterized protein</fullName>
    </submittedName>
</protein>
<keyword evidence="3 4" id="KW-0040">ANK repeat</keyword>
<dbReference type="Pfam" id="PF12796">
    <property type="entry name" value="Ank_2"/>
    <property type="match status" value="1"/>
</dbReference>
<evidence type="ECO:0000256" key="2">
    <source>
        <dbReference type="ARBA" id="ARBA00022803"/>
    </source>
</evidence>
<sequence>MKISFIFTFIFSLMYSSSLNNPKNQKMKHLIQNEKVNEIKKILDNGLDINKVVTDFNRTGIYLAIEKNNLELVKLFVQYGADLDYEDEQYLNTPLNYAQSLVGDFSDIIHYLLKQELDIEKNSDCICWAAGSNDIYSVKKSLEMGIDINYKDKIDGETALIWAVGSGHLEMLQFLLEQGADIHALSRYDTNIVEIADCYHYKKITEYLQLNYPNLTKVTNSVYITTPSLTSEELERFREKKEFGLKEREKIVKRMNHITSKLLHLRKSKREWDDILKNQAQQAMKLAMVNETFFAVELLENALKIAQTKMKDNKRVLFKLYSDLGSIYILDAEYPKGIKYTKKTIQLYKTINRPPPFLLQASYHYLGFAYRGLGDYEEALKYYKHSLTLIKNNPLSLVSTYTALAGLYNEL</sequence>
<dbReference type="PROSITE" id="PS50088">
    <property type="entry name" value="ANK_REPEAT"/>
    <property type="match status" value="2"/>
</dbReference>
<dbReference type="PROSITE" id="PS50297">
    <property type="entry name" value="ANK_REP_REGION"/>
    <property type="match status" value="2"/>
</dbReference>
<dbReference type="Pfam" id="PF07719">
    <property type="entry name" value="TPR_2"/>
    <property type="match status" value="1"/>
</dbReference>
<dbReference type="PANTHER" id="PTHR23206">
    <property type="entry name" value="MASK PROTEIN"/>
    <property type="match status" value="1"/>
</dbReference>
<dbReference type="InterPro" id="IPR013105">
    <property type="entry name" value="TPR_2"/>
</dbReference>
<accession>A0A6S6S394</accession>
<dbReference type="InterPro" id="IPR011990">
    <property type="entry name" value="TPR-like_helical_dom_sf"/>
</dbReference>
<feature type="repeat" description="TPR" evidence="5">
    <location>
        <begin position="360"/>
        <end position="393"/>
    </location>
</feature>
<dbReference type="InterPro" id="IPR002110">
    <property type="entry name" value="Ankyrin_rpt"/>
</dbReference>
<dbReference type="SUPFAM" id="SSF48452">
    <property type="entry name" value="TPR-like"/>
    <property type="match status" value="1"/>
</dbReference>
<dbReference type="PANTHER" id="PTHR23206:SF7">
    <property type="entry name" value="PROTEIN KINASE DOMAIN-CONTAINING PROTEIN"/>
    <property type="match status" value="1"/>
</dbReference>
<dbReference type="InterPro" id="IPR019734">
    <property type="entry name" value="TPR_rpt"/>
</dbReference>
<keyword evidence="1" id="KW-0677">Repeat</keyword>
<gene>
    <name evidence="6" type="ORF">HELGO_WM78538</name>
</gene>
<dbReference type="SMART" id="SM00028">
    <property type="entry name" value="TPR"/>
    <property type="match status" value="2"/>
</dbReference>